<keyword evidence="8" id="KW-0067">ATP-binding</keyword>
<keyword evidence="5" id="KW-0808">Transferase</keyword>
<dbReference type="EC" id="2.7.6.3" evidence="3"/>
<dbReference type="Gene3D" id="3.30.70.560">
    <property type="entry name" value="7,8-Dihydro-6-hydroxymethylpterin-pyrophosphokinase HPPK"/>
    <property type="match status" value="1"/>
</dbReference>
<dbReference type="GO" id="GO:0003848">
    <property type="term" value="F:2-amino-4-hydroxy-6-hydroxymethyldihydropteridine diphosphokinase activity"/>
    <property type="evidence" value="ECO:0007669"/>
    <property type="project" value="UniProtKB-EC"/>
</dbReference>
<comment type="pathway">
    <text evidence="1">Cofactor biosynthesis; tetrahydrofolate biosynthesis; 2-amino-4-hydroxy-6-hydroxymethyl-7,8-dihydropteridine diphosphate from 7,8-dihydroneopterin triphosphate: step 4/4.</text>
</comment>
<evidence type="ECO:0000313" key="14">
    <source>
        <dbReference type="EMBL" id="SFF06390.1"/>
    </source>
</evidence>
<dbReference type="CDD" id="cd00483">
    <property type="entry name" value="HPPK"/>
    <property type="match status" value="1"/>
</dbReference>
<dbReference type="Proteomes" id="UP000199513">
    <property type="component" value="Unassembled WGS sequence"/>
</dbReference>
<evidence type="ECO:0000313" key="15">
    <source>
        <dbReference type="Proteomes" id="UP000199513"/>
    </source>
</evidence>
<evidence type="ECO:0000256" key="7">
    <source>
        <dbReference type="ARBA" id="ARBA00022777"/>
    </source>
</evidence>
<evidence type="ECO:0000256" key="6">
    <source>
        <dbReference type="ARBA" id="ARBA00022741"/>
    </source>
</evidence>
<dbReference type="GO" id="GO:0046654">
    <property type="term" value="P:tetrahydrofolate biosynthetic process"/>
    <property type="evidence" value="ECO:0007669"/>
    <property type="project" value="UniProtKB-UniPathway"/>
</dbReference>
<evidence type="ECO:0000256" key="12">
    <source>
        <dbReference type="ARBA" id="ARBA00033413"/>
    </source>
</evidence>
<reference evidence="14 15" key="1">
    <citation type="submission" date="2016-10" db="EMBL/GenBank/DDBJ databases">
        <authorList>
            <person name="de Groot N.N."/>
        </authorList>
    </citation>
    <scope>NUCLEOTIDE SEQUENCE [LARGE SCALE GENOMIC DNA]</scope>
    <source>
        <strain>GEY</strain>
        <strain evidence="15">DSM 9560</strain>
    </source>
</reference>
<accession>A0A1I2FP73</accession>
<dbReference type="STRING" id="1003.SAMN04488541_101476"/>
<evidence type="ECO:0000256" key="4">
    <source>
        <dbReference type="ARBA" id="ARBA00016218"/>
    </source>
</evidence>
<evidence type="ECO:0000256" key="9">
    <source>
        <dbReference type="ARBA" id="ARBA00022909"/>
    </source>
</evidence>
<evidence type="ECO:0000256" key="3">
    <source>
        <dbReference type="ARBA" id="ARBA00013253"/>
    </source>
</evidence>
<dbReference type="GO" id="GO:0046656">
    <property type="term" value="P:folic acid biosynthetic process"/>
    <property type="evidence" value="ECO:0007669"/>
    <property type="project" value="UniProtKB-KW"/>
</dbReference>
<organism evidence="14 15">
    <name type="scientific">Thermoflexibacter ruber</name>
    <dbReference type="NCBI Taxonomy" id="1003"/>
    <lineage>
        <taxon>Bacteria</taxon>
        <taxon>Pseudomonadati</taxon>
        <taxon>Bacteroidota</taxon>
        <taxon>Cytophagia</taxon>
        <taxon>Cytophagales</taxon>
        <taxon>Thermoflexibacteraceae</taxon>
        <taxon>Thermoflexibacter</taxon>
    </lineage>
</organism>
<sequence>MMQGIFLLLGGNIGDRLAYLKKATELIEQEVGNILQFSSLYETAPWGISNQAHFLNQAIEIQTDLDAERLLEKLLAIELALGRERHHKWYARTIDIDILLFGNEVISTSNLQIPHPQMQFRRFALIPLQEIASQIVHPLHRKTISQLLAECEDSLEVRKWGTSHFGYGSLYDNT</sequence>
<keyword evidence="15" id="KW-1185">Reference proteome</keyword>
<name>A0A1I2FP73_9BACT</name>
<dbReference type="UniPathway" id="UPA00077">
    <property type="reaction ID" value="UER00155"/>
</dbReference>
<dbReference type="NCBIfam" id="TIGR01498">
    <property type="entry name" value="folK"/>
    <property type="match status" value="1"/>
</dbReference>
<evidence type="ECO:0000256" key="8">
    <source>
        <dbReference type="ARBA" id="ARBA00022840"/>
    </source>
</evidence>
<evidence type="ECO:0000256" key="10">
    <source>
        <dbReference type="ARBA" id="ARBA00029409"/>
    </source>
</evidence>
<dbReference type="InterPro" id="IPR000550">
    <property type="entry name" value="Hppk"/>
</dbReference>
<dbReference type="AlphaFoldDB" id="A0A1I2FP73"/>
<dbReference type="InterPro" id="IPR035907">
    <property type="entry name" value="Hppk_sf"/>
</dbReference>
<keyword evidence="9" id="KW-0289">Folate biosynthesis</keyword>
<dbReference type="SUPFAM" id="SSF55083">
    <property type="entry name" value="6-hydroxymethyl-7,8-dihydropterin pyrophosphokinase, HPPK"/>
    <property type="match status" value="1"/>
</dbReference>
<evidence type="ECO:0000256" key="5">
    <source>
        <dbReference type="ARBA" id="ARBA00022679"/>
    </source>
</evidence>
<dbReference type="PANTHER" id="PTHR43071:SF1">
    <property type="entry name" value="2-AMINO-4-HYDROXY-6-HYDROXYMETHYLDIHYDROPTERIDINE PYROPHOSPHOKINASE"/>
    <property type="match status" value="1"/>
</dbReference>
<dbReference type="GO" id="GO:0005524">
    <property type="term" value="F:ATP binding"/>
    <property type="evidence" value="ECO:0007669"/>
    <property type="project" value="UniProtKB-KW"/>
</dbReference>
<proteinExistence type="inferred from homology"/>
<protein>
    <recommendedName>
        <fullName evidence="4">2-amino-4-hydroxy-6-hydroxymethyldihydropteridine pyrophosphokinase</fullName>
        <ecNumber evidence="3">2.7.6.3</ecNumber>
    </recommendedName>
    <alternativeName>
        <fullName evidence="11">6-hydroxymethyl-7,8-dihydropterin pyrophosphokinase</fullName>
    </alternativeName>
    <alternativeName>
        <fullName evidence="12">7,8-dihydro-6-hydroxymethylpterin-pyrophosphokinase</fullName>
    </alternativeName>
</protein>
<keyword evidence="6" id="KW-0547">Nucleotide-binding</keyword>
<dbReference type="PANTHER" id="PTHR43071">
    <property type="entry name" value="2-AMINO-4-HYDROXY-6-HYDROXYMETHYLDIHYDROPTERIDINE PYROPHOSPHOKINASE"/>
    <property type="match status" value="1"/>
</dbReference>
<keyword evidence="7 14" id="KW-0418">Kinase</keyword>
<comment type="similarity">
    <text evidence="2">Belongs to the HPPK family.</text>
</comment>
<comment type="function">
    <text evidence="10">Catalyzes the transfer of pyrophosphate from adenosine triphosphate (ATP) to 6-hydroxymethyl-7,8-dihydropterin, an enzymatic step in folate biosynthesis pathway.</text>
</comment>
<evidence type="ECO:0000256" key="2">
    <source>
        <dbReference type="ARBA" id="ARBA00005810"/>
    </source>
</evidence>
<dbReference type="Pfam" id="PF01288">
    <property type="entry name" value="HPPK"/>
    <property type="match status" value="1"/>
</dbReference>
<feature type="domain" description="7,8-dihydro-6-hydroxymethylpterin-pyrophosphokinase" evidence="13">
    <location>
        <begin position="7"/>
        <end position="132"/>
    </location>
</feature>
<dbReference type="RefSeq" id="WP_245764033.1">
    <property type="nucleotide sequence ID" value="NZ_FONY01000014.1"/>
</dbReference>
<evidence type="ECO:0000256" key="1">
    <source>
        <dbReference type="ARBA" id="ARBA00005051"/>
    </source>
</evidence>
<gene>
    <name evidence="14" type="ORF">SAMN04488541_101476</name>
</gene>
<evidence type="ECO:0000256" key="11">
    <source>
        <dbReference type="ARBA" id="ARBA00029766"/>
    </source>
</evidence>
<dbReference type="EMBL" id="FONY01000014">
    <property type="protein sequence ID" value="SFF06390.1"/>
    <property type="molecule type" value="Genomic_DNA"/>
</dbReference>
<evidence type="ECO:0000259" key="13">
    <source>
        <dbReference type="Pfam" id="PF01288"/>
    </source>
</evidence>
<dbReference type="GO" id="GO:0016301">
    <property type="term" value="F:kinase activity"/>
    <property type="evidence" value="ECO:0007669"/>
    <property type="project" value="UniProtKB-KW"/>
</dbReference>